<feature type="compositionally biased region" description="Polar residues" evidence="1">
    <location>
        <begin position="46"/>
        <end position="56"/>
    </location>
</feature>
<organism evidence="3 4">
    <name type="scientific">Hebeloma cylindrosporum</name>
    <dbReference type="NCBI Taxonomy" id="76867"/>
    <lineage>
        <taxon>Eukaryota</taxon>
        <taxon>Fungi</taxon>
        <taxon>Dikarya</taxon>
        <taxon>Basidiomycota</taxon>
        <taxon>Agaricomycotina</taxon>
        <taxon>Agaricomycetes</taxon>
        <taxon>Agaricomycetidae</taxon>
        <taxon>Agaricales</taxon>
        <taxon>Agaricineae</taxon>
        <taxon>Hymenogastraceae</taxon>
        <taxon>Hebeloma</taxon>
    </lineage>
</organism>
<dbReference type="Proteomes" id="UP000053424">
    <property type="component" value="Unassembled WGS sequence"/>
</dbReference>
<dbReference type="GO" id="GO:0004672">
    <property type="term" value="F:protein kinase activity"/>
    <property type="evidence" value="ECO:0007669"/>
    <property type="project" value="InterPro"/>
</dbReference>
<dbReference type="HOGENOM" id="CLU_006410_5_0_1"/>
<dbReference type="GO" id="GO:0005524">
    <property type="term" value="F:ATP binding"/>
    <property type="evidence" value="ECO:0007669"/>
    <property type="project" value="InterPro"/>
</dbReference>
<dbReference type="InterPro" id="IPR040976">
    <property type="entry name" value="Pkinase_fungal"/>
</dbReference>
<evidence type="ECO:0000313" key="4">
    <source>
        <dbReference type="Proteomes" id="UP000053424"/>
    </source>
</evidence>
<name>A0A0C2YE05_HEBCY</name>
<evidence type="ECO:0000259" key="2">
    <source>
        <dbReference type="PROSITE" id="PS50011"/>
    </source>
</evidence>
<dbReference type="PROSITE" id="PS00109">
    <property type="entry name" value="PROTEIN_KINASE_TYR"/>
    <property type="match status" value="1"/>
</dbReference>
<dbReference type="InterPro" id="IPR011009">
    <property type="entry name" value="Kinase-like_dom_sf"/>
</dbReference>
<feature type="region of interest" description="Disordered" evidence="1">
    <location>
        <begin position="1"/>
        <end position="61"/>
    </location>
</feature>
<dbReference type="PROSITE" id="PS50011">
    <property type="entry name" value="PROTEIN_KINASE_DOM"/>
    <property type="match status" value="1"/>
</dbReference>
<accession>A0A0C2YE05</accession>
<proteinExistence type="predicted"/>
<dbReference type="SUPFAM" id="SSF56112">
    <property type="entry name" value="Protein kinase-like (PK-like)"/>
    <property type="match status" value="1"/>
</dbReference>
<keyword evidence="4" id="KW-1185">Reference proteome</keyword>
<gene>
    <name evidence="3" type="ORF">M413DRAFT_29426</name>
</gene>
<dbReference type="Pfam" id="PF17667">
    <property type="entry name" value="Pkinase_fungal"/>
    <property type="match status" value="2"/>
</dbReference>
<dbReference type="OrthoDB" id="3271139at2759"/>
<evidence type="ECO:0000256" key="1">
    <source>
        <dbReference type="SAM" id="MobiDB-lite"/>
    </source>
</evidence>
<evidence type="ECO:0000313" key="3">
    <source>
        <dbReference type="EMBL" id="KIM39247.1"/>
    </source>
</evidence>
<feature type="compositionally biased region" description="Low complexity" evidence="1">
    <location>
        <begin position="34"/>
        <end position="45"/>
    </location>
</feature>
<dbReference type="InterPro" id="IPR000719">
    <property type="entry name" value="Prot_kinase_dom"/>
</dbReference>
<dbReference type="AlphaFoldDB" id="A0A0C2YE05"/>
<reference evidence="4" key="2">
    <citation type="submission" date="2015-01" db="EMBL/GenBank/DDBJ databases">
        <title>Evolutionary Origins and Diversification of the Mycorrhizal Mutualists.</title>
        <authorList>
            <consortium name="DOE Joint Genome Institute"/>
            <consortium name="Mycorrhizal Genomics Consortium"/>
            <person name="Kohler A."/>
            <person name="Kuo A."/>
            <person name="Nagy L.G."/>
            <person name="Floudas D."/>
            <person name="Copeland A."/>
            <person name="Barry K.W."/>
            <person name="Cichocki N."/>
            <person name="Veneault-Fourrey C."/>
            <person name="LaButti K."/>
            <person name="Lindquist E.A."/>
            <person name="Lipzen A."/>
            <person name="Lundell T."/>
            <person name="Morin E."/>
            <person name="Murat C."/>
            <person name="Riley R."/>
            <person name="Ohm R."/>
            <person name="Sun H."/>
            <person name="Tunlid A."/>
            <person name="Henrissat B."/>
            <person name="Grigoriev I.V."/>
            <person name="Hibbett D.S."/>
            <person name="Martin F."/>
        </authorList>
    </citation>
    <scope>NUCLEOTIDE SEQUENCE [LARGE SCALE GENOMIC DNA]</scope>
    <source>
        <strain evidence="4">h7</strain>
    </source>
</reference>
<dbReference type="PANTHER" id="PTHR38248:SF2">
    <property type="entry name" value="FUNK1 11"/>
    <property type="match status" value="1"/>
</dbReference>
<reference evidence="3 4" key="1">
    <citation type="submission" date="2014-04" db="EMBL/GenBank/DDBJ databases">
        <authorList>
            <consortium name="DOE Joint Genome Institute"/>
            <person name="Kuo A."/>
            <person name="Gay G."/>
            <person name="Dore J."/>
            <person name="Kohler A."/>
            <person name="Nagy L.G."/>
            <person name="Floudas D."/>
            <person name="Copeland A."/>
            <person name="Barry K.W."/>
            <person name="Cichocki N."/>
            <person name="Veneault-Fourrey C."/>
            <person name="LaButti K."/>
            <person name="Lindquist E.A."/>
            <person name="Lipzen A."/>
            <person name="Lundell T."/>
            <person name="Morin E."/>
            <person name="Murat C."/>
            <person name="Sun H."/>
            <person name="Tunlid A."/>
            <person name="Henrissat B."/>
            <person name="Grigoriev I.V."/>
            <person name="Hibbett D.S."/>
            <person name="Martin F."/>
            <person name="Nordberg H.P."/>
            <person name="Cantor M.N."/>
            <person name="Hua S.X."/>
        </authorList>
    </citation>
    <scope>NUCLEOTIDE SEQUENCE [LARGE SCALE GENOMIC DNA]</scope>
    <source>
        <strain evidence="4">h7</strain>
    </source>
</reference>
<feature type="region of interest" description="Disordered" evidence="1">
    <location>
        <begin position="659"/>
        <end position="702"/>
    </location>
</feature>
<dbReference type="Gene3D" id="1.10.510.10">
    <property type="entry name" value="Transferase(Phosphotransferase) domain 1"/>
    <property type="match status" value="1"/>
</dbReference>
<dbReference type="PANTHER" id="PTHR38248">
    <property type="entry name" value="FUNK1 6"/>
    <property type="match status" value="1"/>
</dbReference>
<dbReference type="EMBL" id="KN831786">
    <property type="protein sequence ID" value="KIM39247.1"/>
    <property type="molecule type" value="Genomic_DNA"/>
</dbReference>
<sequence length="702" mass="79326">MTMDSTNTVPAMGLAHPTQFYSRAKPPKTPRQESTQPQSISTSISNQAVSSRTYSSRVIPHHVHDGSEGLAEEMEMYFVGPVPPEDFLESVLNGHDANKPEVDLSPFKEVSGSQSEPEMHQKFVQVMNGFALKDWQFVNSTNRRDSLRDCLGPNISIYGPEASPNMDTPDFSQIDTFVEFKEKESADPFEDPKKSDEILRPSFERDSIEAKRTRGQLGSYVAAISGSQFRLRVFAILGFGSCARLMCWDRAGAVVTEKFNYTTEPYLVRFMLEYCRCDAEKRGLDPTVRPLTNLECEIVKNLDCTGHLIERNRHHREFRMMMIPDRDDDDTEHLFLTSYPPRYTYRSPFGRATRPMRAYDMEKKKIVFVKDYWRPDAEDIEKEGDIYRSLEKAKVPYVAPFGVGNDVKDFRTIVQAYAALGGTNKISGLILTRVRVISHAMTAHDAAYFDAKILHRDISVGNILIDKDGDGFLIDWDLCIRISDGPPSALRSQRTGTWQFISAALLRDPTQIQTIEDDRESALHVLTWLALRFSKHDGLAKLATRLKYYDEVDPPQSGGADTGGLAKGDNLSSTSFPNFESIPLNRLLRELRKAFSFRYGEQYSADEIQEGKDIIAAGSLFGPTDLHLADAYRYGSAMEALATRNWLVKVFNKHLKSDNWPRYDDPANPNAITPITSSSKKRGSSQVKLDERPLGSNSRRKI</sequence>
<feature type="domain" description="Protein kinase" evidence="2">
    <location>
        <begin position="231"/>
        <end position="615"/>
    </location>
</feature>
<protein>
    <recommendedName>
        <fullName evidence="2">Protein kinase domain-containing protein</fullName>
    </recommendedName>
</protein>
<dbReference type="InterPro" id="IPR008266">
    <property type="entry name" value="Tyr_kinase_AS"/>
</dbReference>